<proteinExistence type="predicted"/>
<organism evidence="3 4">
    <name type="scientific">Trichocladium antarcticum</name>
    <dbReference type="NCBI Taxonomy" id="1450529"/>
    <lineage>
        <taxon>Eukaryota</taxon>
        <taxon>Fungi</taxon>
        <taxon>Dikarya</taxon>
        <taxon>Ascomycota</taxon>
        <taxon>Pezizomycotina</taxon>
        <taxon>Sordariomycetes</taxon>
        <taxon>Sordariomycetidae</taxon>
        <taxon>Sordariales</taxon>
        <taxon>Chaetomiaceae</taxon>
        <taxon>Trichocladium</taxon>
    </lineage>
</organism>
<feature type="compositionally biased region" description="Pro residues" evidence="1">
    <location>
        <begin position="37"/>
        <end position="47"/>
    </location>
</feature>
<accession>A0AAN6Z9T5</accession>
<dbReference type="AlphaFoldDB" id="A0AAN6Z9T5"/>
<comment type="caution">
    <text evidence="3">The sequence shown here is derived from an EMBL/GenBank/DDBJ whole genome shotgun (WGS) entry which is preliminary data.</text>
</comment>
<gene>
    <name evidence="3" type="ORF">BT67DRAFT_388803</name>
</gene>
<dbReference type="Gene3D" id="3.40.50.1820">
    <property type="entry name" value="alpha/beta hydrolase"/>
    <property type="match status" value="1"/>
</dbReference>
<feature type="region of interest" description="Disordered" evidence="1">
    <location>
        <begin position="1"/>
        <end position="71"/>
    </location>
</feature>
<keyword evidence="4" id="KW-1185">Reference proteome</keyword>
<sequence length="349" mass="36938">MADPEVATKAPENDAQETRETQETGSAPVSSGSSAPAPAPTPAPVPSKPRMSDHCTSDRPTPTGQSSTGEVTKLNDVDVYISKPADYPHAPSRLLLLLSNGTGLHSVNNQIQADRFASEGYVVVMPDLFGGDAAPNSTTAAAMAAESSAEPSFLDMFKIKAVEAAKSFMIDMWLARHTEEKVLPILHRVLGACRDEFADAISHGGGVYAVGYCFGGRYVLLLAGERPGPGPGQGRGQGRGADEEANRPKTVGPYIKTGALAHATLVSKEDFVGLAAPVSVVCVENDPMFPDEVREAGEDYMSKNGVEHEVSVYPGVPHGFAVVGEYDDPDITTAQATAFDQMLKWINEH</sequence>
<dbReference type="GO" id="GO:0016787">
    <property type="term" value="F:hydrolase activity"/>
    <property type="evidence" value="ECO:0007669"/>
    <property type="project" value="InterPro"/>
</dbReference>
<name>A0AAN6Z9T5_9PEZI</name>
<evidence type="ECO:0000313" key="3">
    <source>
        <dbReference type="EMBL" id="KAK4131135.1"/>
    </source>
</evidence>
<dbReference type="SUPFAM" id="SSF53474">
    <property type="entry name" value="alpha/beta-Hydrolases"/>
    <property type="match status" value="1"/>
</dbReference>
<evidence type="ECO:0000259" key="2">
    <source>
        <dbReference type="Pfam" id="PF01738"/>
    </source>
</evidence>
<dbReference type="PANTHER" id="PTHR17630">
    <property type="entry name" value="DIENELACTONE HYDROLASE"/>
    <property type="match status" value="1"/>
</dbReference>
<dbReference type="Proteomes" id="UP001304895">
    <property type="component" value="Unassembled WGS sequence"/>
</dbReference>
<reference evidence="3" key="1">
    <citation type="journal article" date="2023" name="Mol. Phylogenet. Evol.">
        <title>Genome-scale phylogeny and comparative genomics of the fungal order Sordariales.</title>
        <authorList>
            <person name="Hensen N."/>
            <person name="Bonometti L."/>
            <person name="Westerberg I."/>
            <person name="Brannstrom I.O."/>
            <person name="Guillou S."/>
            <person name="Cros-Aarteil S."/>
            <person name="Calhoun S."/>
            <person name="Haridas S."/>
            <person name="Kuo A."/>
            <person name="Mondo S."/>
            <person name="Pangilinan J."/>
            <person name="Riley R."/>
            <person name="LaButti K."/>
            <person name="Andreopoulos B."/>
            <person name="Lipzen A."/>
            <person name="Chen C."/>
            <person name="Yan M."/>
            <person name="Daum C."/>
            <person name="Ng V."/>
            <person name="Clum A."/>
            <person name="Steindorff A."/>
            <person name="Ohm R.A."/>
            <person name="Martin F."/>
            <person name="Silar P."/>
            <person name="Natvig D.O."/>
            <person name="Lalanne C."/>
            <person name="Gautier V."/>
            <person name="Ament-Velasquez S.L."/>
            <person name="Kruys A."/>
            <person name="Hutchinson M.I."/>
            <person name="Powell A.J."/>
            <person name="Barry K."/>
            <person name="Miller A.N."/>
            <person name="Grigoriev I.V."/>
            <person name="Debuchy R."/>
            <person name="Gladieux P."/>
            <person name="Hiltunen Thoren M."/>
            <person name="Johannesson H."/>
        </authorList>
    </citation>
    <scope>NUCLEOTIDE SEQUENCE</scope>
    <source>
        <strain evidence="3">CBS 123565</strain>
    </source>
</reference>
<dbReference type="EMBL" id="MU853427">
    <property type="protein sequence ID" value="KAK4131135.1"/>
    <property type="molecule type" value="Genomic_DNA"/>
</dbReference>
<feature type="domain" description="Dienelactone hydrolase" evidence="2">
    <location>
        <begin position="274"/>
        <end position="348"/>
    </location>
</feature>
<dbReference type="Pfam" id="PF01738">
    <property type="entry name" value="DLH"/>
    <property type="match status" value="2"/>
</dbReference>
<evidence type="ECO:0000256" key="1">
    <source>
        <dbReference type="SAM" id="MobiDB-lite"/>
    </source>
</evidence>
<feature type="region of interest" description="Disordered" evidence="1">
    <location>
        <begin position="229"/>
        <end position="249"/>
    </location>
</feature>
<protein>
    <submittedName>
        <fullName evidence="3">Alpha/beta-hydrolase</fullName>
    </submittedName>
</protein>
<dbReference type="InterPro" id="IPR029058">
    <property type="entry name" value="AB_hydrolase_fold"/>
</dbReference>
<evidence type="ECO:0000313" key="4">
    <source>
        <dbReference type="Proteomes" id="UP001304895"/>
    </source>
</evidence>
<feature type="compositionally biased region" description="Low complexity" evidence="1">
    <location>
        <begin position="24"/>
        <end position="36"/>
    </location>
</feature>
<feature type="compositionally biased region" description="Polar residues" evidence="1">
    <location>
        <begin position="58"/>
        <end position="70"/>
    </location>
</feature>
<dbReference type="InterPro" id="IPR002925">
    <property type="entry name" value="Dienelactn_hydro"/>
</dbReference>
<reference evidence="3" key="2">
    <citation type="submission" date="2023-05" db="EMBL/GenBank/DDBJ databases">
        <authorList>
            <consortium name="Lawrence Berkeley National Laboratory"/>
            <person name="Steindorff A."/>
            <person name="Hensen N."/>
            <person name="Bonometti L."/>
            <person name="Westerberg I."/>
            <person name="Brannstrom I.O."/>
            <person name="Guillou S."/>
            <person name="Cros-Aarteil S."/>
            <person name="Calhoun S."/>
            <person name="Haridas S."/>
            <person name="Kuo A."/>
            <person name="Mondo S."/>
            <person name="Pangilinan J."/>
            <person name="Riley R."/>
            <person name="Labutti K."/>
            <person name="Andreopoulos B."/>
            <person name="Lipzen A."/>
            <person name="Chen C."/>
            <person name="Yanf M."/>
            <person name="Daum C."/>
            <person name="Ng V."/>
            <person name="Clum A."/>
            <person name="Ohm R."/>
            <person name="Martin F."/>
            <person name="Silar P."/>
            <person name="Natvig D."/>
            <person name="Lalanne C."/>
            <person name="Gautier V."/>
            <person name="Ament-Velasquez S.L."/>
            <person name="Kruys A."/>
            <person name="Hutchinson M.I."/>
            <person name="Powell A.J."/>
            <person name="Barry K."/>
            <person name="Miller A.N."/>
            <person name="Grigoriev I.V."/>
            <person name="Debuchy R."/>
            <person name="Gladieux P."/>
            <person name="Thoren M.H."/>
            <person name="Johannesson H."/>
        </authorList>
    </citation>
    <scope>NUCLEOTIDE SEQUENCE</scope>
    <source>
        <strain evidence="3">CBS 123565</strain>
    </source>
</reference>
<dbReference type="PANTHER" id="PTHR17630:SF80">
    <property type="entry name" value="DIENELACTONE HYDROLASE DOMAIN-CONTAINING PROTEIN"/>
    <property type="match status" value="1"/>
</dbReference>
<feature type="domain" description="Dienelactone hydrolase" evidence="2">
    <location>
        <begin position="80"/>
        <end position="226"/>
    </location>
</feature>